<dbReference type="EMBL" id="SUPK01000005">
    <property type="protein sequence ID" value="TJY41941.1"/>
    <property type="molecule type" value="Genomic_DNA"/>
</dbReference>
<evidence type="ECO:0000256" key="1">
    <source>
        <dbReference type="SAM" id="Phobius"/>
    </source>
</evidence>
<keyword evidence="3" id="KW-1185">Reference proteome</keyword>
<accession>A0A4U0FB83</accession>
<keyword evidence="1" id="KW-0472">Membrane</keyword>
<name>A0A4U0FB83_9BACL</name>
<gene>
    <name evidence="2" type="ORF">E5161_12145</name>
</gene>
<proteinExistence type="predicted"/>
<protein>
    <submittedName>
        <fullName evidence="2">Uncharacterized protein</fullName>
    </submittedName>
</protein>
<sequence>MIPELIWIVGFYMTAAAMAHRLLRQSADERQRHYVLVAGNHQMQIEWYIRSLQRFSRYTGMDIGITVVLEDSCDETGKITEIFARGYDKIRLLRAGEPAVAEVAAAEDEQDAAVMETDRDIAMSRERMLRQMADQGIVASPLQIVWVELSNREDLARLPLGCRYGGNRIQ</sequence>
<dbReference type="AlphaFoldDB" id="A0A4U0FB83"/>
<feature type="transmembrane region" description="Helical" evidence="1">
    <location>
        <begin position="6"/>
        <end position="23"/>
    </location>
</feature>
<evidence type="ECO:0000313" key="2">
    <source>
        <dbReference type="EMBL" id="TJY41941.1"/>
    </source>
</evidence>
<organism evidence="2 3">
    <name type="scientific">Cohnella pontilimi</name>
    <dbReference type="NCBI Taxonomy" id="2564100"/>
    <lineage>
        <taxon>Bacteria</taxon>
        <taxon>Bacillati</taxon>
        <taxon>Bacillota</taxon>
        <taxon>Bacilli</taxon>
        <taxon>Bacillales</taxon>
        <taxon>Paenibacillaceae</taxon>
        <taxon>Cohnella</taxon>
    </lineage>
</organism>
<dbReference type="RefSeq" id="WP_136778075.1">
    <property type="nucleotide sequence ID" value="NZ_SUPK01000005.1"/>
</dbReference>
<dbReference type="Proteomes" id="UP000309673">
    <property type="component" value="Unassembled WGS sequence"/>
</dbReference>
<keyword evidence="1" id="KW-0812">Transmembrane</keyword>
<dbReference type="OrthoDB" id="2990399at2"/>
<keyword evidence="1" id="KW-1133">Transmembrane helix</keyword>
<comment type="caution">
    <text evidence="2">The sequence shown here is derived from an EMBL/GenBank/DDBJ whole genome shotgun (WGS) entry which is preliminary data.</text>
</comment>
<reference evidence="2 3" key="1">
    <citation type="submission" date="2019-04" db="EMBL/GenBank/DDBJ databases">
        <title>Cohnella sp. nov., isolated from soil.</title>
        <authorList>
            <person name="Kim W."/>
        </authorList>
    </citation>
    <scope>NUCLEOTIDE SEQUENCE [LARGE SCALE GENOMIC DNA]</scope>
    <source>
        <strain evidence="2 3">CAU 1483</strain>
    </source>
</reference>
<evidence type="ECO:0000313" key="3">
    <source>
        <dbReference type="Proteomes" id="UP000309673"/>
    </source>
</evidence>